<dbReference type="Pfam" id="PF05023">
    <property type="entry name" value="Phytochelatin"/>
    <property type="match status" value="1"/>
</dbReference>
<gene>
    <name evidence="1" type="ORF">PACLA_8A057994</name>
</gene>
<evidence type="ECO:0000313" key="1">
    <source>
        <dbReference type="EMBL" id="CAB4004815.1"/>
    </source>
</evidence>
<dbReference type="FunFam" id="3.90.70.30:FF:000001">
    <property type="entry name" value="Glutathione gamma-glutamylcysteinyltransferase 1"/>
    <property type="match status" value="1"/>
</dbReference>
<dbReference type="InterPro" id="IPR040409">
    <property type="entry name" value="PCS-like"/>
</dbReference>
<dbReference type="GO" id="GO:0010273">
    <property type="term" value="P:detoxification of copper ion"/>
    <property type="evidence" value="ECO:0007669"/>
    <property type="project" value="TreeGrafter"/>
</dbReference>
<dbReference type="Proteomes" id="UP001152795">
    <property type="component" value="Unassembled WGS sequence"/>
</dbReference>
<dbReference type="GO" id="GO:0098849">
    <property type="term" value="P:cellular detoxification of cadmium ion"/>
    <property type="evidence" value="ECO:0007669"/>
    <property type="project" value="TreeGrafter"/>
</dbReference>
<dbReference type="InterPro" id="IPR038156">
    <property type="entry name" value="PCS_N_sf"/>
</dbReference>
<dbReference type="PROSITE" id="PS51443">
    <property type="entry name" value="PCS"/>
    <property type="match status" value="1"/>
</dbReference>
<dbReference type="GO" id="GO:0046938">
    <property type="term" value="P:phytochelatin biosynthetic process"/>
    <property type="evidence" value="ECO:0007669"/>
    <property type="project" value="InterPro"/>
</dbReference>
<evidence type="ECO:0000313" key="2">
    <source>
        <dbReference type="Proteomes" id="UP001152795"/>
    </source>
</evidence>
<dbReference type="PANTHER" id="PTHR33447">
    <property type="entry name" value="GLUTATHIONE GAMMA-GLUTAMYLCYSTEINYLTRANSFERASE"/>
    <property type="match status" value="1"/>
</dbReference>
<proteinExistence type="predicted"/>
<keyword evidence="2" id="KW-1185">Reference proteome</keyword>
<dbReference type="OrthoDB" id="448954at2759"/>
<dbReference type="GO" id="GO:0046872">
    <property type="term" value="F:metal ion binding"/>
    <property type="evidence" value="ECO:0007669"/>
    <property type="project" value="InterPro"/>
</dbReference>
<accession>A0A6S7HFU8</accession>
<dbReference type="InterPro" id="IPR038765">
    <property type="entry name" value="Papain-like_cys_pep_sf"/>
</dbReference>
<comment type="caution">
    <text evidence="1">The sequence shown here is derived from an EMBL/GenBank/DDBJ whole genome shotgun (WGS) entry which is preliminary data.</text>
</comment>
<dbReference type="SUPFAM" id="SSF54001">
    <property type="entry name" value="Cysteine proteinases"/>
    <property type="match status" value="1"/>
</dbReference>
<reference evidence="1" key="1">
    <citation type="submission" date="2020-04" db="EMBL/GenBank/DDBJ databases">
        <authorList>
            <person name="Alioto T."/>
            <person name="Alioto T."/>
            <person name="Gomez Garrido J."/>
        </authorList>
    </citation>
    <scope>NUCLEOTIDE SEQUENCE</scope>
    <source>
        <strain evidence="1">A484AB</strain>
    </source>
</reference>
<dbReference type="InterPro" id="IPR007719">
    <property type="entry name" value="PCS_N"/>
</dbReference>
<dbReference type="PANTHER" id="PTHR33447:SF2">
    <property type="entry name" value="GLUTATHIONE GAMMA-GLUTAMYLCYSTEINYLTRANSFERASE"/>
    <property type="match status" value="1"/>
</dbReference>
<dbReference type="EMBL" id="CACRXK020005008">
    <property type="protein sequence ID" value="CAB4004815.1"/>
    <property type="molecule type" value="Genomic_DNA"/>
</dbReference>
<dbReference type="Gene3D" id="3.90.70.30">
    <property type="entry name" value="Phytochelatin synthase, N-terminal domain"/>
    <property type="match status" value="1"/>
</dbReference>
<organism evidence="1 2">
    <name type="scientific">Paramuricea clavata</name>
    <name type="common">Red gorgonian</name>
    <name type="synonym">Violescent sea-whip</name>
    <dbReference type="NCBI Taxonomy" id="317549"/>
    <lineage>
        <taxon>Eukaryota</taxon>
        <taxon>Metazoa</taxon>
        <taxon>Cnidaria</taxon>
        <taxon>Anthozoa</taxon>
        <taxon>Octocorallia</taxon>
        <taxon>Malacalcyonacea</taxon>
        <taxon>Plexauridae</taxon>
        <taxon>Paramuricea</taxon>
    </lineage>
</organism>
<dbReference type="AlphaFoldDB" id="A0A6S7HFU8"/>
<sequence length="457" mass="51973">MATPKKEYYRKPLPSSCIDFASTEGKNIFKEALNEGTMDCFFNLSSQFRTQDEPAYCGLSTLVMVLNALSVDPGKVWKGPWRWYHESMLDCCVPLEVVKKEGITLFHFSCLAMCNGLDVDMVQALPTTTVVEFRDVVKRVTQCESQVLVCSYSRKMLGQTGDGHFSPIGGYHSGRDLVLIFDVARFKYPPHWVTVDVLWRAMQALEVVTGQPRGYLTLRRTLHTGNPTILFKVSNNLNLSLPSEMNPDCSKVLQQWQTWLMAQCHNHTEKKEFLVILISKFLSLWCTECFPGLDKIFTIKLDNDCCLSHEHKCAICNLLRSLEQLPLFQMISESLSSGEHSIIESWDGMVNLKTVNEQIYCNQNTSQIKFSHFATMILLAWPYPSKQPKNSIVSHADFCVEYITQEMKGVTDVLEHEVKLLKGQLSTVFTYYESVNNAQVLPNQTKSCCKTTGCKKQ</sequence>
<name>A0A6S7HFU8_PARCT</name>
<protein>
    <submittedName>
        <fullName evidence="1">Glutathione gamma-glutamylcysteinyltransferase 1-like</fullName>
    </submittedName>
</protein>
<dbReference type="GO" id="GO:0016756">
    <property type="term" value="F:glutathione gamma-glutamylcysteinyltransferase activity"/>
    <property type="evidence" value="ECO:0007669"/>
    <property type="project" value="InterPro"/>
</dbReference>